<dbReference type="GO" id="GO:0016192">
    <property type="term" value="P:vesicle-mediated transport"/>
    <property type="evidence" value="ECO:0007669"/>
    <property type="project" value="InterPro"/>
</dbReference>
<dbReference type="Gene3D" id="3.40.50.1910">
    <property type="match status" value="1"/>
</dbReference>
<dbReference type="SUPFAM" id="SSF56815">
    <property type="entry name" value="Sec1/munc18-like (SM) proteins"/>
    <property type="match status" value="1"/>
</dbReference>
<dbReference type="OrthoDB" id="10251230at2759"/>
<name>A0A9P6H1R6_9MICR</name>
<keyword evidence="3" id="KW-1185">Reference proteome</keyword>
<dbReference type="InterPro" id="IPR043127">
    <property type="entry name" value="Sec-1-like_dom3a"/>
</dbReference>
<dbReference type="Gene3D" id="1.25.40.60">
    <property type="match status" value="1"/>
</dbReference>
<proteinExistence type="inferred from homology"/>
<dbReference type="PANTHER" id="PTHR11679">
    <property type="entry name" value="VESICLE PROTEIN SORTING-ASSOCIATED"/>
    <property type="match status" value="1"/>
</dbReference>
<organism evidence="2 3">
    <name type="scientific">Nosema granulosis</name>
    <dbReference type="NCBI Taxonomy" id="83296"/>
    <lineage>
        <taxon>Eukaryota</taxon>
        <taxon>Fungi</taxon>
        <taxon>Fungi incertae sedis</taxon>
        <taxon>Microsporidia</taxon>
        <taxon>Nosematidae</taxon>
        <taxon>Nosema</taxon>
    </lineage>
</organism>
<dbReference type="InterPro" id="IPR043154">
    <property type="entry name" value="Sec-1-like_dom1"/>
</dbReference>
<comment type="caution">
    <text evidence="2">The sequence shown here is derived from an EMBL/GenBank/DDBJ whole genome shotgun (WGS) entry which is preliminary data.</text>
</comment>
<comment type="similarity">
    <text evidence="1">Belongs to the STXBP/unc-18/SEC1 family.</text>
</comment>
<dbReference type="Gene3D" id="3.90.830.10">
    <property type="entry name" value="Syntaxin Binding Protein 1, Chain A, domain 2"/>
    <property type="match status" value="1"/>
</dbReference>
<dbReference type="InterPro" id="IPR001619">
    <property type="entry name" value="Sec1-like"/>
</dbReference>
<sequence length="519" mass="59316">MIRDLQKNRIKQFLISIKEPWKVLVLDSRTQDIISPLIKMNELRDCGVTSHFLISQKRYKISATPAVYFVSEIDKISQDVIEDLYSVYYINCINSIKIRSLEKMGHELSSRGLALRVASVYDQFLDFVSLQEDFFSLEFQDSFINRQDTDLLRRTVVSLLSVFVTLEGIPMIYSRDDTSRSIARMLREKIKGTNIIKKTPKRPLLVLVDRDYDIVSPIQHVWSYSALIDDLLGIRSNKVVLNKDSTKVYDLDPTDPIWKANRNEYFPLVVERVDKEFVEYKKEMALRSIDSRSDKKTIQEALEKAPELAKKNESVNAHISMCLEMVEIVKKRSIDDFYKIEKSGYSSEELISISEKGEDIDILRLALSISSSKEDLAEALLKKRNIKSSALEYFRKNSTATATANSFSGMVGNIVGNIKKLLPVKETSPISELVESVYNKIKNQQYSREDLVDPLDINNIFLNEISSIVVFSVGGATYSELKTLKVLEEKLKLPIIYGGTEVLNAAEFIRQIELASSHQ</sequence>
<protein>
    <submittedName>
        <fullName evidence="2">SEC1 family transport protein SLY1</fullName>
    </submittedName>
</protein>
<dbReference type="Gene3D" id="3.40.50.2060">
    <property type="match status" value="1"/>
</dbReference>
<dbReference type="Pfam" id="PF00995">
    <property type="entry name" value="Sec1"/>
    <property type="match status" value="1"/>
</dbReference>
<evidence type="ECO:0000313" key="3">
    <source>
        <dbReference type="Proteomes" id="UP000740883"/>
    </source>
</evidence>
<evidence type="ECO:0000313" key="2">
    <source>
        <dbReference type="EMBL" id="KAF9764833.1"/>
    </source>
</evidence>
<dbReference type="Proteomes" id="UP000740883">
    <property type="component" value="Unassembled WGS sequence"/>
</dbReference>
<dbReference type="PIRSF" id="PIRSF005715">
    <property type="entry name" value="VPS45_Sec1"/>
    <property type="match status" value="1"/>
</dbReference>
<dbReference type="AlphaFoldDB" id="A0A9P6H1R6"/>
<reference evidence="2 3" key="1">
    <citation type="journal article" date="2020" name="Genome Biol. Evol.">
        <title>Comparative genomics of strictly vertically transmitted, feminizing microsporidia endosymbionts of amphipod crustaceans.</title>
        <authorList>
            <person name="Cormier A."/>
            <person name="Chebbi M.A."/>
            <person name="Giraud I."/>
            <person name="Wattier R."/>
            <person name="Teixeira M."/>
            <person name="Gilbert C."/>
            <person name="Rigaud T."/>
            <person name="Cordaux R."/>
        </authorList>
    </citation>
    <scope>NUCLEOTIDE SEQUENCE [LARGE SCALE GENOMIC DNA]</scope>
    <source>
        <strain evidence="2 3">Ou3-Ou53</strain>
    </source>
</reference>
<evidence type="ECO:0000256" key="1">
    <source>
        <dbReference type="ARBA" id="ARBA00009884"/>
    </source>
</evidence>
<dbReference type="InterPro" id="IPR036045">
    <property type="entry name" value="Sec1-like_sf"/>
</dbReference>
<dbReference type="EMBL" id="SBJO01000007">
    <property type="protein sequence ID" value="KAF9764833.1"/>
    <property type="molecule type" value="Genomic_DNA"/>
</dbReference>
<gene>
    <name evidence="2" type="primary">SLY1</name>
    <name evidence="2" type="ORF">NGRA_0215</name>
</gene>
<dbReference type="InterPro" id="IPR027482">
    <property type="entry name" value="Sec1-like_dom2"/>
</dbReference>
<accession>A0A9P6H1R6</accession>